<dbReference type="Gene3D" id="3.40.50.10190">
    <property type="entry name" value="BRCT domain"/>
    <property type="match status" value="1"/>
</dbReference>
<dbReference type="OrthoDB" id="2384350at2759"/>
<evidence type="ECO:0000256" key="1">
    <source>
        <dbReference type="SAM" id="MobiDB-lite"/>
    </source>
</evidence>
<feature type="compositionally biased region" description="Polar residues" evidence="1">
    <location>
        <begin position="1"/>
        <end position="15"/>
    </location>
</feature>
<dbReference type="AlphaFoldDB" id="A0A1W0WXL0"/>
<organism evidence="2 3">
    <name type="scientific">Hypsibius exemplaris</name>
    <name type="common">Freshwater tardigrade</name>
    <dbReference type="NCBI Taxonomy" id="2072580"/>
    <lineage>
        <taxon>Eukaryota</taxon>
        <taxon>Metazoa</taxon>
        <taxon>Ecdysozoa</taxon>
        <taxon>Tardigrada</taxon>
        <taxon>Eutardigrada</taxon>
        <taxon>Parachela</taxon>
        <taxon>Hypsibioidea</taxon>
        <taxon>Hypsibiidae</taxon>
        <taxon>Hypsibius</taxon>
    </lineage>
</organism>
<proteinExistence type="predicted"/>
<feature type="compositionally biased region" description="Polar residues" evidence="1">
    <location>
        <begin position="69"/>
        <end position="80"/>
    </location>
</feature>
<gene>
    <name evidence="2" type="ORF">BV898_20143</name>
</gene>
<keyword evidence="3" id="KW-1185">Reference proteome</keyword>
<accession>A0A1W0WXL0</accession>
<feature type="compositionally biased region" description="Basic residues" evidence="1">
    <location>
        <begin position="377"/>
        <end position="389"/>
    </location>
</feature>
<dbReference type="EMBL" id="MTYJ01000034">
    <property type="protein sequence ID" value="OQV19949.1"/>
    <property type="molecule type" value="Genomic_DNA"/>
</dbReference>
<dbReference type="Proteomes" id="UP000192578">
    <property type="component" value="Unassembled WGS sequence"/>
</dbReference>
<feature type="non-terminal residue" evidence="2">
    <location>
        <position position="1"/>
    </location>
</feature>
<feature type="compositionally biased region" description="Basic and acidic residues" evidence="1">
    <location>
        <begin position="89"/>
        <end position="99"/>
    </location>
</feature>
<feature type="compositionally biased region" description="Acidic residues" evidence="1">
    <location>
        <begin position="229"/>
        <end position="239"/>
    </location>
</feature>
<evidence type="ECO:0008006" key="4">
    <source>
        <dbReference type="Google" id="ProtNLM"/>
    </source>
</evidence>
<protein>
    <recommendedName>
        <fullName evidence="4">BRCT domain-containing protein</fullName>
    </recommendedName>
</protein>
<feature type="region of interest" description="Disordered" evidence="1">
    <location>
        <begin position="1"/>
        <end position="396"/>
    </location>
</feature>
<feature type="compositionally biased region" description="Low complexity" evidence="1">
    <location>
        <begin position="119"/>
        <end position="134"/>
    </location>
</feature>
<comment type="caution">
    <text evidence="2">The sequence shown here is derived from an EMBL/GenBank/DDBJ whole genome shotgun (WGS) entry which is preliminary data.</text>
</comment>
<sequence>NNFGHTALDQTTQDVIRTMLSDPEEEDLKPRHGKKETPDPFGPQPPIAVYVRPASDSKKRTHDRKQEQSGEPSSSAGGNLSKSVKSPKKGKEPKSESSLKKSLGTGRLSRASFTKPRSKNSSESSSIVSEKLPSTTTAAIGEKKKSVVLEEDSEGRSSTAYDFDGDEAAAKDVVEASDEEEPPAKSAPAKSRTSKVAAASSKRNRDSSAEVPAPSKTKHVKPTKAASVDIEDIPSDDEVEKAVSKKKPASSKTKAAERSPKKSKKSELEEETIPETPKKKKDSVIKPGKGKKQEDEEDDSAEKVPKTKASKKSADSAASKKKAEVKLNSSRKRGKRTRDEADAASDEESPSKATTSRPAKKRVSVAKEVPEVVTTKNSRKKISSPKKIGKIQEDEAEDAEDATAVAVQKGRASGGGKKVDAFVAWSSAVADDLQDGFKSLAVKKGWRFATTGETVECDLGGSLAGQLRMAQQVHCHGKARSESEYEFKGTVSKGVQDGIERARKNAQSKGPGLFSGCTFHFKGDFTSIKQAELENLAVCGGGKLMEDEPKKKTLRRLPRKITSRRFRFQHFQVSVLDCHAG</sequence>
<reference evidence="3" key="1">
    <citation type="submission" date="2017-01" db="EMBL/GenBank/DDBJ databases">
        <title>Comparative genomics of anhydrobiosis in the tardigrade Hypsibius dujardini.</title>
        <authorList>
            <person name="Yoshida Y."/>
            <person name="Koutsovoulos G."/>
            <person name="Laetsch D."/>
            <person name="Stevens L."/>
            <person name="Kumar S."/>
            <person name="Horikawa D."/>
            <person name="Ishino K."/>
            <person name="Komine S."/>
            <person name="Tomita M."/>
            <person name="Blaxter M."/>
            <person name="Arakawa K."/>
        </authorList>
    </citation>
    <scope>NUCLEOTIDE SEQUENCE [LARGE SCALE GENOMIC DNA]</scope>
    <source>
        <strain evidence="3">Z151</strain>
    </source>
</reference>
<dbReference type="InterPro" id="IPR036420">
    <property type="entry name" value="BRCT_dom_sf"/>
</dbReference>
<evidence type="ECO:0000313" key="3">
    <source>
        <dbReference type="Proteomes" id="UP000192578"/>
    </source>
</evidence>
<evidence type="ECO:0000313" key="2">
    <source>
        <dbReference type="EMBL" id="OQV19949.1"/>
    </source>
</evidence>
<name>A0A1W0WXL0_HYPEX</name>